<keyword evidence="2" id="KW-1185">Reference proteome</keyword>
<protein>
    <recommendedName>
        <fullName evidence="3">FXSXX-COOH protein</fullName>
    </recommendedName>
</protein>
<evidence type="ECO:0000313" key="1">
    <source>
        <dbReference type="EMBL" id="MFD1539374.1"/>
    </source>
</evidence>
<dbReference type="EMBL" id="JBHUCM010000017">
    <property type="protein sequence ID" value="MFD1539374.1"/>
    <property type="molecule type" value="Genomic_DNA"/>
</dbReference>
<name>A0ABW4GA97_9ACTN</name>
<gene>
    <name evidence="1" type="ORF">ACFSJ0_20115</name>
</gene>
<organism evidence="1 2">
    <name type="scientific">Nonomuraea guangzhouensis</name>
    <dbReference type="NCBI Taxonomy" id="1291555"/>
    <lineage>
        <taxon>Bacteria</taxon>
        <taxon>Bacillati</taxon>
        <taxon>Actinomycetota</taxon>
        <taxon>Actinomycetes</taxon>
        <taxon>Streptosporangiales</taxon>
        <taxon>Streptosporangiaceae</taxon>
        <taxon>Nonomuraea</taxon>
    </lineage>
</organism>
<evidence type="ECO:0000313" key="2">
    <source>
        <dbReference type="Proteomes" id="UP001597097"/>
    </source>
</evidence>
<dbReference type="Proteomes" id="UP001597097">
    <property type="component" value="Unassembled WGS sequence"/>
</dbReference>
<dbReference type="RefSeq" id="WP_378621851.1">
    <property type="nucleotide sequence ID" value="NZ_JBHUCM010000017.1"/>
</dbReference>
<sequence>MTTFVVSQTLNAPRNRHISGRQNVSANQTIASLNEECVAMFRLRAVTLAAAGASATLDEMEAFTAA</sequence>
<accession>A0ABW4GA97</accession>
<evidence type="ECO:0008006" key="3">
    <source>
        <dbReference type="Google" id="ProtNLM"/>
    </source>
</evidence>
<comment type="caution">
    <text evidence="1">The sequence shown here is derived from an EMBL/GenBank/DDBJ whole genome shotgun (WGS) entry which is preliminary data.</text>
</comment>
<feature type="non-terminal residue" evidence="1">
    <location>
        <position position="66"/>
    </location>
</feature>
<proteinExistence type="predicted"/>
<reference evidence="2" key="1">
    <citation type="journal article" date="2019" name="Int. J. Syst. Evol. Microbiol.">
        <title>The Global Catalogue of Microorganisms (GCM) 10K type strain sequencing project: providing services to taxonomists for standard genome sequencing and annotation.</title>
        <authorList>
            <consortium name="The Broad Institute Genomics Platform"/>
            <consortium name="The Broad Institute Genome Sequencing Center for Infectious Disease"/>
            <person name="Wu L."/>
            <person name="Ma J."/>
        </authorList>
    </citation>
    <scope>NUCLEOTIDE SEQUENCE [LARGE SCALE GENOMIC DNA]</scope>
    <source>
        <strain evidence="2">CGMCC 1.15399</strain>
    </source>
</reference>